<proteinExistence type="inferred from homology"/>
<dbReference type="AlphaFoldDB" id="A0A9R1Q7Q4"/>
<dbReference type="PANTHER" id="PTHR10836:SF125">
    <property type="entry name" value="GLYCERALDEHYDE 3-PHOSPHATE DEHYDROGENASE NAD(P) BINDING DOMAIN-CONTAINING PROTEIN"/>
    <property type="match status" value="1"/>
</dbReference>
<dbReference type="Proteomes" id="UP000324705">
    <property type="component" value="Chromosome 3B"/>
</dbReference>
<dbReference type="Pfam" id="PF00044">
    <property type="entry name" value="Gp_dh_N"/>
    <property type="match status" value="1"/>
</dbReference>
<dbReference type="Gene3D" id="3.30.360.10">
    <property type="entry name" value="Dihydrodipicolinate Reductase, domain 2"/>
    <property type="match status" value="2"/>
</dbReference>
<dbReference type="PANTHER" id="PTHR10836">
    <property type="entry name" value="GLYCERALDEHYDE 3-PHOSPHATE DEHYDROGENASE"/>
    <property type="match status" value="1"/>
</dbReference>
<comment type="similarity">
    <text evidence="1 3">Belongs to the glyceraldehyde-3-phosphate dehydrogenase family.</text>
</comment>
<evidence type="ECO:0000256" key="2">
    <source>
        <dbReference type="ARBA" id="ARBA00023002"/>
    </source>
</evidence>
<dbReference type="InterPro" id="IPR020828">
    <property type="entry name" value="GlycerAld_3-P_DH_NAD(P)-bd"/>
</dbReference>
<evidence type="ECO:0000313" key="7">
    <source>
        <dbReference type="Proteomes" id="UP000324705"/>
    </source>
</evidence>
<dbReference type="PRINTS" id="PR00078">
    <property type="entry name" value="G3PDHDRGNASE"/>
</dbReference>
<protein>
    <recommendedName>
        <fullName evidence="5">Glyceraldehyde 3-phosphate dehydrogenase NAD(P) binding domain-containing protein</fullName>
    </recommendedName>
</protein>
<reference evidence="6 7" key="1">
    <citation type="submission" date="2017-09" db="EMBL/GenBank/DDBJ databases">
        <authorList>
            <consortium name="International Durum Wheat Genome Sequencing Consortium (IDWGSC)"/>
            <person name="Milanesi L."/>
        </authorList>
    </citation>
    <scope>NUCLEOTIDE SEQUENCE [LARGE SCALE GENOMIC DNA]</scope>
    <source>
        <strain evidence="7">cv. Svevo</strain>
    </source>
</reference>
<gene>
    <name evidence="6" type="ORF">TRITD_3Bv1G021120</name>
</gene>
<dbReference type="GO" id="GO:0006096">
    <property type="term" value="P:glycolytic process"/>
    <property type="evidence" value="ECO:0007669"/>
    <property type="project" value="TreeGrafter"/>
</dbReference>
<evidence type="ECO:0000259" key="5">
    <source>
        <dbReference type="SMART" id="SM00846"/>
    </source>
</evidence>
<dbReference type="OMA" id="FGIRECH"/>
<name>A0A9R1Q7Q4_TRITD</name>
<dbReference type="InterPro" id="IPR036291">
    <property type="entry name" value="NAD(P)-bd_dom_sf"/>
</dbReference>
<feature type="region of interest" description="Disordered" evidence="4">
    <location>
        <begin position="1"/>
        <end position="53"/>
    </location>
</feature>
<dbReference type="InterPro" id="IPR020831">
    <property type="entry name" value="GlycerAld/Erythrose_P_DH"/>
</dbReference>
<dbReference type="GO" id="GO:0004365">
    <property type="term" value="F:glyceraldehyde-3-phosphate dehydrogenase (NAD+) (phosphorylating) activity"/>
    <property type="evidence" value="ECO:0007669"/>
    <property type="project" value="TreeGrafter"/>
</dbReference>
<dbReference type="Gene3D" id="3.40.50.720">
    <property type="entry name" value="NAD(P)-binding Rossmann-like Domain"/>
    <property type="match status" value="2"/>
</dbReference>
<sequence length="591" mass="62094">MGSAAPESTAAAAASSSTGSAATAATPPAAAFSAPETTESGAEVGASSSTGPATSLAPLAASSSALEPTACTTLFAGSTSSSAAALDSTTCTAVFAGSASSAATALESTACTTLVAGSSATTTASSSATPPATPNAALLRFIPPGSAFGDVPDPYAVCPADTVFPALLSCPVAPSLQAQLPDKDAPVDTSPMYVKGDPFAKTMYQDSEVGPRKRSRDEEDIIPVAELNEVIKNVAETVFDEQHRSFEYMDRDWLTKGEYETLEFRKKAHPPQFYEVKKSKRGGLKLGPRPGKATKPRIGINGLGRIGRLVARLILHSKKMELVVVNDPFVSANDIATALADMPPDLFPPTKVLAISEPEKIPWGNLGADYVVESTGVFTDTDTASSHLMGGAKKVIICALSNEAPTFVYGVNENTYTPDIRIISVADTATICLALLAKILHTKFGIRECHVTITGPSSSAAEIGRALSSAIPDLVDRFHVTVSHDPQVKLSCVELAVRLDECADYEMIKDSVRKESSSEELHYVLANLEGGVGLKATDYLGDCRSCFFDADAGGMLGDGSFKLFAWFNHQRSYGQRCTDMILHMAKKSRVD</sequence>
<evidence type="ECO:0000256" key="4">
    <source>
        <dbReference type="SAM" id="MobiDB-lite"/>
    </source>
</evidence>
<keyword evidence="2" id="KW-0560">Oxidoreductase</keyword>
<dbReference type="EMBL" id="LT934116">
    <property type="protein sequence ID" value="VAH72191.1"/>
    <property type="molecule type" value="Genomic_DNA"/>
</dbReference>
<accession>A0A9R1Q7Q4</accession>
<dbReference type="SUPFAM" id="SSF55347">
    <property type="entry name" value="Glyceraldehyde-3-phosphate dehydrogenase-like, C-terminal domain"/>
    <property type="match status" value="1"/>
</dbReference>
<dbReference type="GO" id="GO:0005829">
    <property type="term" value="C:cytosol"/>
    <property type="evidence" value="ECO:0007669"/>
    <property type="project" value="TreeGrafter"/>
</dbReference>
<evidence type="ECO:0000256" key="3">
    <source>
        <dbReference type="RuleBase" id="RU000397"/>
    </source>
</evidence>
<keyword evidence="7" id="KW-1185">Reference proteome</keyword>
<feature type="domain" description="Glyceraldehyde 3-phosphate dehydrogenase NAD(P) binding" evidence="5">
    <location>
        <begin position="296"/>
        <end position="428"/>
    </location>
</feature>
<evidence type="ECO:0000313" key="6">
    <source>
        <dbReference type="EMBL" id="VAH72191.1"/>
    </source>
</evidence>
<dbReference type="GO" id="GO:0051287">
    <property type="term" value="F:NAD binding"/>
    <property type="evidence" value="ECO:0007669"/>
    <property type="project" value="InterPro"/>
</dbReference>
<dbReference type="SMART" id="SM00846">
    <property type="entry name" value="Gp_dh_N"/>
    <property type="match status" value="1"/>
</dbReference>
<dbReference type="SUPFAM" id="SSF51735">
    <property type="entry name" value="NAD(P)-binding Rossmann-fold domains"/>
    <property type="match status" value="1"/>
</dbReference>
<dbReference type="Gramene" id="TRITD3Bv1G021120.1">
    <property type="protein sequence ID" value="TRITD3Bv1G021120.1"/>
    <property type="gene ID" value="TRITD3Bv1G021120"/>
</dbReference>
<evidence type="ECO:0000256" key="1">
    <source>
        <dbReference type="ARBA" id="ARBA00007406"/>
    </source>
</evidence>
<feature type="compositionally biased region" description="Low complexity" evidence="4">
    <location>
        <begin position="1"/>
        <end position="40"/>
    </location>
</feature>
<organism evidence="6 7">
    <name type="scientific">Triticum turgidum subsp. durum</name>
    <name type="common">Durum wheat</name>
    <name type="synonym">Triticum durum</name>
    <dbReference type="NCBI Taxonomy" id="4567"/>
    <lineage>
        <taxon>Eukaryota</taxon>
        <taxon>Viridiplantae</taxon>
        <taxon>Streptophyta</taxon>
        <taxon>Embryophyta</taxon>
        <taxon>Tracheophyta</taxon>
        <taxon>Spermatophyta</taxon>
        <taxon>Magnoliopsida</taxon>
        <taxon>Liliopsida</taxon>
        <taxon>Poales</taxon>
        <taxon>Poaceae</taxon>
        <taxon>BOP clade</taxon>
        <taxon>Pooideae</taxon>
        <taxon>Triticodae</taxon>
        <taxon>Triticeae</taxon>
        <taxon>Triticinae</taxon>
        <taxon>Triticum</taxon>
    </lineage>
</organism>
<dbReference type="CDD" id="cd05214">
    <property type="entry name" value="GAPDH_I_N"/>
    <property type="match status" value="1"/>
</dbReference>